<feature type="compositionally biased region" description="Polar residues" evidence="1">
    <location>
        <begin position="843"/>
        <end position="853"/>
    </location>
</feature>
<feature type="compositionally biased region" description="Basic and acidic residues" evidence="1">
    <location>
        <begin position="686"/>
        <end position="696"/>
    </location>
</feature>
<proteinExistence type="predicted"/>
<feature type="compositionally biased region" description="Basic and acidic residues" evidence="1">
    <location>
        <begin position="479"/>
        <end position="488"/>
    </location>
</feature>
<protein>
    <recommendedName>
        <fullName evidence="2">RAMA domain-containing protein</fullName>
    </recommendedName>
</protein>
<evidence type="ECO:0000313" key="4">
    <source>
        <dbReference type="Proteomes" id="UP000030746"/>
    </source>
</evidence>
<evidence type="ECO:0000256" key="1">
    <source>
        <dbReference type="SAM" id="MobiDB-lite"/>
    </source>
</evidence>
<name>V4AHQ3_LOTGI</name>
<evidence type="ECO:0000259" key="2">
    <source>
        <dbReference type="Pfam" id="PF18755"/>
    </source>
</evidence>
<dbReference type="RefSeq" id="XP_009045682.1">
    <property type="nucleotide sequence ID" value="XM_009047434.1"/>
</dbReference>
<feature type="region of interest" description="Disordered" evidence="1">
    <location>
        <begin position="843"/>
        <end position="880"/>
    </location>
</feature>
<dbReference type="GeneID" id="20250499"/>
<feature type="compositionally biased region" description="Polar residues" evidence="1">
    <location>
        <begin position="698"/>
        <end position="707"/>
    </location>
</feature>
<organism evidence="3 4">
    <name type="scientific">Lottia gigantea</name>
    <name type="common">Giant owl limpet</name>
    <dbReference type="NCBI Taxonomy" id="225164"/>
    <lineage>
        <taxon>Eukaryota</taxon>
        <taxon>Metazoa</taxon>
        <taxon>Spiralia</taxon>
        <taxon>Lophotrochozoa</taxon>
        <taxon>Mollusca</taxon>
        <taxon>Gastropoda</taxon>
        <taxon>Patellogastropoda</taxon>
        <taxon>Lottioidea</taxon>
        <taxon>Lottiidae</taxon>
        <taxon>Lottia</taxon>
    </lineage>
</organism>
<feature type="compositionally biased region" description="Polar residues" evidence="1">
    <location>
        <begin position="563"/>
        <end position="582"/>
    </location>
</feature>
<feature type="domain" description="RAMA" evidence="2">
    <location>
        <begin position="1545"/>
        <end position="1636"/>
    </location>
</feature>
<feature type="region of interest" description="Disordered" evidence="1">
    <location>
        <begin position="1387"/>
        <end position="1411"/>
    </location>
</feature>
<feature type="compositionally biased region" description="Basic and acidic residues" evidence="1">
    <location>
        <begin position="603"/>
        <end position="612"/>
    </location>
</feature>
<dbReference type="Pfam" id="PF18755">
    <property type="entry name" value="RAMA"/>
    <property type="match status" value="1"/>
</dbReference>
<feature type="region of interest" description="Disordered" evidence="1">
    <location>
        <begin position="558"/>
        <end position="612"/>
    </location>
</feature>
<keyword evidence="4" id="KW-1185">Reference proteome</keyword>
<feature type="region of interest" description="Disordered" evidence="1">
    <location>
        <begin position="685"/>
        <end position="707"/>
    </location>
</feature>
<dbReference type="CTD" id="20250499"/>
<reference evidence="3 4" key="1">
    <citation type="journal article" date="2013" name="Nature">
        <title>Insights into bilaterian evolution from three spiralian genomes.</title>
        <authorList>
            <person name="Simakov O."/>
            <person name="Marletaz F."/>
            <person name="Cho S.J."/>
            <person name="Edsinger-Gonzales E."/>
            <person name="Havlak P."/>
            <person name="Hellsten U."/>
            <person name="Kuo D.H."/>
            <person name="Larsson T."/>
            <person name="Lv J."/>
            <person name="Arendt D."/>
            <person name="Savage R."/>
            <person name="Osoegawa K."/>
            <person name="de Jong P."/>
            <person name="Grimwood J."/>
            <person name="Chapman J.A."/>
            <person name="Shapiro H."/>
            <person name="Aerts A."/>
            <person name="Otillar R.P."/>
            <person name="Terry A.Y."/>
            <person name="Boore J.L."/>
            <person name="Grigoriev I.V."/>
            <person name="Lindberg D.R."/>
            <person name="Seaver E.C."/>
            <person name="Weisblat D.A."/>
            <person name="Putnam N.H."/>
            <person name="Rokhsar D.S."/>
        </authorList>
    </citation>
    <scope>NUCLEOTIDE SEQUENCE [LARGE SCALE GENOMIC DNA]</scope>
</reference>
<gene>
    <name evidence="3" type="ORF">LOTGIDRAFT_237598</name>
</gene>
<feature type="compositionally biased region" description="Polar residues" evidence="1">
    <location>
        <begin position="945"/>
        <end position="957"/>
    </location>
</feature>
<feature type="compositionally biased region" description="Basic residues" evidence="1">
    <location>
        <begin position="962"/>
        <end position="972"/>
    </location>
</feature>
<accession>V4AHQ3</accession>
<dbReference type="OrthoDB" id="6092502at2759"/>
<feature type="region of interest" description="Disordered" evidence="1">
    <location>
        <begin position="458"/>
        <end position="488"/>
    </location>
</feature>
<feature type="region of interest" description="Disordered" evidence="1">
    <location>
        <begin position="945"/>
        <end position="1010"/>
    </location>
</feature>
<dbReference type="Proteomes" id="UP000030746">
    <property type="component" value="Unassembled WGS sequence"/>
</dbReference>
<dbReference type="KEGG" id="lgi:LOTGIDRAFT_237598"/>
<feature type="compositionally biased region" description="Low complexity" evidence="1">
    <location>
        <begin position="463"/>
        <end position="478"/>
    </location>
</feature>
<dbReference type="InterPro" id="IPR040843">
    <property type="entry name" value="RAMA"/>
</dbReference>
<dbReference type="OMA" id="QINTHIG"/>
<feature type="compositionally biased region" description="Polar residues" evidence="1">
    <location>
        <begin position="868"/>
        <end position="879"/>
    </location>
</feature>
<dbReference type="HOGENOM" id="CLU_237471_0_0_1"/>
<dbReference type="EMBL" id="KB199952">
    <property type="protein sequence ID" value="ESP03594.1"/>
    <property type="molecule type" value="Genomic_DNA"/>
</dbReference>
<evidence type="ECO:0000313" key="3">
    <source>
        <dbReference type="EMBL" id="ESP03594.1"/>
    </source>
</evidence>
<feature type="compositionally biased region" description="Basic and acidic residues" evidence="1">
    <location>
        <begin position="854"/>
        <end position="866"/>
    </location>
</feature>
<sequence>MDSETSAADESDMMSVISETTVGSINSPIMFNLLSRSKELITSDAINRNPASSPLIPDQNFDLLTSDADFYKKAVGSIPSGDDDDNSQSLLSERYGSSDLRVTKCEDIASEKSSDLEYNHSSQFQRNHCPKEVMRRFDERASSLADDQIISPKVENIHDSADNNQSINSSNSREAVEDTLADVLTSVERDSVLHGDQLTPDLDSSISRVKTREIQLSPFTGFDSEIYPESMPVATFRCRNNSPLHKSTGKYCPKNTHKEVHDDNVQYATNDEDDQIELLEEDPKTTTASEKNSTMASPDLKYVGLDDETQAPVSGDQSLEFNLPINLEKTNSSCPMESYNEQNDKNEILSEDRHQHTPTKTDLLGEQGMQVSSPQFSVVSDQSTEICRLDLRVDTIDIACSQSDAIPMDIMSSGVTDGGDPDTTNHCSNNCSIETEGSNANFQTASRQDLDEEIKMQDPIDISSNRNSNVSNLQLNNSKECKDSGLTDRGDITNHCSNNFSVETFRSNANFQNVSLQETKHQDPINISPNQDINVVSNLQLDNSKEYMGLGKSWGLIDGGDPDTTNHSSIETERSNANSRKVSVQDPIVKSPNQDGTVVSKPDYSKEDQDDPTVHALDKANHTESPSSPTMSCVSESILCTTNDKEGHKGQIIQKRNYGISIPPVMDRSEMGPKHQSINEEQMLVKSEENSKEERSSPANDTKQSSAVLSSCVALPSVFKDQSEHDINHESNNHKDPNIEELTICIGGASDELAIEAKEGIEELKINYENISATGDTDNLKRLALPKEHNSLELSQLLNNSSTNSSEKCENAAGGHRMLETCLPKPLPSQELLKHELIHDASSGLSNEVSKPSDSLKTHVIPEHPRKSNPSSTISQNISAGEYVPSSDTLKQLEPTRKLKSVENIAFMYKSEQLEISKKNTELSQSTPSYKSMIYSQNIQKSKSEVQQNVCSQQNTPEAALRRSRRESKHPIRFSSPEQNIESKAAKQGSPVGNKMPTAKPNYKTGSKKQRISIRFINSKTDGKAETQDMEFSDDFEVHQEMLNTYIQMEIMYGQLQDDMKRNSPDRESLKRCSLQFKTLQPQLMKLLSDSKQESQRISSKACTASDKSLMRTRIKLLSIRQKKLKSLFDKHCRAQSTLRLMKSKLVDEDKMNFTQMNFTQKTTHQSAALASQTMERAELLLNVETGVFESGGKRVPKPVVSDVPIQSEALSAVSSRFAQSSSNRDDPHRQPNVITVVSVPRSGNSCFQTNPPKTPENLSQKIVTIPVGKASVGQNQITTSIASKKPYEERRNSKKLITHKFVPPSKPIYVRDGNADSTGVSATSRMESMTPISISDIHNKPSMSIIVPTSVISTRAPQSTFCQVTKSSNDDEILDIILKSLNKDADESTDSVSNTVPKSCGPLHQEDSDSNVFEFDNETGDLTQGEEMVSNIYQTQTKMKQHAGTINLPGIEPNQQSYVQQCSNKIVQNPLVKPSTSDINYHSLTKTPGKKSPFHSPCRSVMSLKSSFSTSSTRYLMKMKEKALKITQAKTARDFQTAIGAPDTKKYKKFPSLKRMMDRGLLKPGKNKLSIIRKGERVTATLLNSGMILDATGPGFSTATKWFSAVTGTQLTTKAKAYRMVCYENTPLMEFKKQYDKLGNVNLVTSSSQTRGNAGTTITASPQTAFQTSTNTAAMPVRYQMTLPRPSNPRYPHRIPNQVRYSIRTRCITPVSIPRNLIRVTPEFPLNRSLIGNQDKLDQRNQLIQTTSLSADQSKTADDASMIRPLDPQSLLKEEIRSMLMKSVNALLVSDSELIYYPDITEDFWVKPFKDVDISKELWKEVDAW</sequence>